<keyword evidence="2" id="KW-0805">Transcription regulation</keyword>
<proteinExistence type="predicted"/>
<feature type="domain" description="Zn(2)-C6 fungal-type" evidence="7">
    <location>
        <begin position="23"/>
        <end position="55"/>
    </location>
</feature>
<protein>
    <recommendedName>
        <fullName evidence="7">Zn(2)-C6 fungal-type domain-containing protein</fullName>
    </recommendedName>
</protein>
<dbReference type="PROSITE" id="PS00463">
    <property type="entry name" value="ZN2_CY6_FUNGAL_1"/>
    <property type="match status" value="1"/>
</dbReference>
<sequence length="722" mass="80716">MEEKPLMPSLDIPRRRRHRLRTSCEPCRARKSKCDGNRPSCLACLSRGRSEQCAYENARPGPHKIVSIRYAYSYMASSPITSRQEPSLPPSNSAPISTPVLSTHGASVVTRSPEPTHPIEPWAESTGKGDSIVAHHEKTDEERDSVCQDEAAFGPPSTHSFINRVIASIEPCSKASTPASKPSLSKSFLNDPIGFTVSNADDVRLDMDALLLPAKKLADSLIATYFRYSHIIFPVLHRPTFMKKYDNLWKSTASLSLSKYTGSDILLLATINIVLAIGCQRSEHCPANCRKRDSESLYKRSVRLISAETLDSYSFEVMQLFILRIIYLQYTSFASRCWSTLGIAQRVAHGLGLHKDAPESMGQLEREMRRRVWHVLVIMDKISSFTFGWNIVSGQGGPNMVPIPQPIDDEYLAEVGEGSQPSDKPSMLDFFQYYRRLSDVPKEIADSIHLVFQSLVEQGSTSLLTRYVSEMPTYCNKLEELLGNLPSHLQEANAHAVDECFQIQGQIMRTRSLYVRLTILRPCLLATVASPAIRSELRRAKTGHCSNLTMGLLNDVNELCVLTARSVLDQVHRHISTVWRASTWHTLRVTMGSATTLLAASLIPELSVDLNQEPNKTSWEQAAAIFEYYISYDVSAQGGIQALWDYRQKFEAAKRRGEPSNEAGRAEPQQYSQVDGAVAESDEAPPGMDGAFLDSQWPGGDLSQALYDWNWLDFDIPEFMLS</sequence>
<evidence type="ECO:0000256" key="1">
    <source>
        <dbReference type="ARBA" id="ARBA00022723"/>
    </source>
</evidence>
<comment type="caution">
    <text evidence="8">The sequence shown here is derived from an EMBL/GenBank/DDBJ whole genome shotgun (WGS) entry which is preliminary data.</text>
</comment>
<evidence type="ECO:0000256" key="3">
    <source>
        <dbReference type="ARBA" id="ARBA00023125"/>
    </source>
</evidence>
<dbReference type="Proteomes" id="UP001642720">
    <property type="component" value="Unassembled WGS sequence"/>
</dbReference>
<evidence type="ECO:0000313" key="8">
    <source>
        <dbReference type="EMBL" id="TFA99735.1"/>
    </source>
</evidence>
<dbReference type="InterPro" id="IPR001138">
    <property type="entry name" value="Zn2Cys6_DnaBD"/>
</dbReference>
<dbReference type="PANTHER" id="PTHR47424:SF3">
    <property type="entry name" value="REGULATORY PROTEIN GAL4"/>
    <property type="match status" value="1"/>
</dbReference>
<dbReference type="EMBL" id="PPTA01000013">
    <property type="protein sequence ID" value="TFA99735.1"/>
    <property type="molecule type" value="Genomic_DNA"/>
</dbReference>
<evidence type="ECO:0000259" key="7">
    <source>
        <dbReference type="PROSITE" id="PS50048"/>
    </source>
</evidence>
<dbReference type="CDD" id="cd00067">
    <property type="entry name" value="GAL4"/>
    <property type="match status" value="1"/>
</dbReference>
<evidence type="ECO:0000256" key="5">
    <source>
        <dbReference type="ARBA" id="ARBA00023242"/>
    </source>
</evidence>
<keyword evidence="9" id="KW-1185">Reference proteome</keyword>
<evidence type="ECO:0000256" key="4">
    <source>
        <dbReference type="ARBA" id="ARBA00023163"/>
    </source>
</evidence>
<dbReference type="PANTHER" id="PTHR47424">
    <property type="entry name" value="REGULATORY PROTEIN GAL4"/>
    <property type="match status" value="1"/>
</dbReference>
<dbReference type="Pfam" id="PF00172">
    <property type="entry name" value="Zn_clus"/>
    <property type="match status" value="1"/>
</dbReference>
<dbReference type="Pfam" id="PF04082">
    <property type="entry name" value="Fungal_trans"/>
    <property type="match status" value="1"/>
</dbReference>
<keyword evidence="4" id="KW-0804">Transcription</keyword>
<dbReference type="SMART" id="SM00066">
    <property type="entry name" value="GAL4"/>
    <property type="match status" value="1"/>
</dbReference>
<keyword evidence="5" id="KW-0539">Nucleus</keyword>
<dbReference type="GeneID" id="300580046"/>
<keyword evidence="3" id="KW-0238">DNA-binding</keyword>
<dbReference type="InterPro" id="IPR007219">
    <property type="entry name" value="XnlR_reg_dom"/>
</dbReference>
<name>A0ABY2GVQ4_9HYPO</name>
<feature type="region of interest" description="Disordered" evidence="6">
    <location>
        <begin position="80"/>
        <end position="129"/>
    </location>
</feature>
<accession>A0ABY2GVQ4</accession>
<evidence type="ECO:0000256" key="2">
    <source>
        <dbReference type="ARBA" id="ARBA00023015"/>
    </source>
</evidence>
<feature type="region of interest" description="Disordered" evidence="6">
    <location>
        <begin position="655"/>
        <end position="692"/>
    </location>
</feature>
<gene>
    <name evidence="8" type="ORF">CCMA1212_008464</name>
</gene>
<dbReference type="RefSeq" id="XP_073555937.1">
    <property type="nucleotide sequence ID" value="XM_073705596.1"/>
</dbReference>
<dbReference type="PROSITE" id="PS50048">
    <property type="entry name" value="ZN2_CY6_FUNGAL_2"/>
    <property type="match status" value="1"/>
</dbReference>
<dbReference type="SMART" id="SM00906">
    <property type="entry name" value="Fungal_trans"/>
    <property type="match status" value="1"/>
</dbReference>
<dbReference type="InterPro" id="IPR036864">
    <property type="entry name" value="Zn2-C6_fun-type_DNA-bd_sf"/>
</dbReference>
<dbReference type="Gene3D" id="4.10.240.10">
    <property type="entry name" value="Zn(2)-C6 fungal-type DNA-binding domain"/>
    <property type="match status" value="1"/>
</dbReference>
<evidence type="ECO:0000313" key="9">
    <source>
        <dbReference type="Proteomes" id="UP001642720"/>
    </source>
</evidence>
<dbReference type="InterPro" id="IPR051127">
    <property type="entry name" value="Fungal_SecMet_Regulators"/>
</dbReference>
<keyword evidence="1" id="KW-0479">Metal-binding</keyword>
<evidence type="ECO:0000256" key="6">
    <source>
        <dbReference type="SAM" id="MobiDB-lite"/>
    </source>
</evidence>
<organism evidence="8 9">
    <name type="scientific">Trichoderma ghanense</name>
    <dbReference type="NCBI Taxonomy" id="65468"/>
    <lineage>
        <taxon>Eukaryota</taxon>
        <taxon>Fungi</taxon>
        <taxon>Dikarya</taxon>
        <taxon>Ascomycota</taxon>
        <taxon>Pezizomycotina</taxon>
        <taxon>Sordariomycetes</taxon>
        <taxon>Hypocreomycetidae</taxon>
        <taxon>Hypocreales</taxon>
        <taxon>Hypocreaceae</taxon>
        <taxon>Trichoderma</taxon>
    </lineage>
</organism>
<reference evidence="8 9" key="1">
    <citation type="submission" date="2018-01" db="EMBL/GenBank/DDBJ databases">
        <title>Genome characterization of the sugarcane-associated fungus Trichoderma ghanense CCMA-1212 and their application in lignocelulose bioconversion.</title>
        <authorList>
            <person name="Steindorff A.S."/>
            <person name="Mendes T.D."/>
            <person name="Vilela E.S.D."/>
            <person name="Rodrigues D.S."/>
            <person name="Formighieri E.F."/>
            <person name="Melo I.S."/>
            <person name="Favaro L.C.L."/>
        </authorList>
    </citation>
    <scope>NUCLEOTIDE SEQUENCE [LARGE SCALE GENOMIC DNA]</scope>
    <source>
        <strain evidence="8 9">CCMA-1212</strain>
    </source>
</reference>
<feature type="compositionally biased region" description="Polar residues" evidence="6">
    <location>
        <begin position="80"/>
        <end position="105"/>
    </location>
</feature>
<dbReference type="SUPFAM" id="SSF57701">
    <property type="entry name" value="Zn2/Cys6 DNA-binding domain"/>
    <property type="match status" value="1"/>
</dbReference>
<dbReference type="CDD" id="cd12148">
    <property type="entry name" value="fungal_TF_MHR"/>
    <property type="match status" value="1"/>
</dbReference>